<gene>
    <name evidence="6" type="ORF">SAMN04489760_11922</name>
</gene>
<evidence type="ECO:0000256" key="1">
    <source>
        <dbReference type="ARBA" id="ARBA00023015"/>
    </source>
</evidence>
<dbReference type="InterPro" id="IPR050707">
    <property type="entry name" value="HTH_MetabolicPath_Reg"/>
</dbReference>
<dbReference type="Pfam" id="PF01614">
    <property type="entry name" value="IclR_C"/>
    <property type="match status" value="1"/>
</dbReference>
<dbReference type="PROSITE" id="PS51077">
    <property type="entry name" value="HTH_ICLR"/>
    <property type="match status" value="1"/>
</dbReference>
<accession>A0A1H7YZR4</accession>
<dbReference type="GO" id="GO:0003700">
    <property type="term" value="F:DNA-binding transcription factor activity"/>
    <property type="evidence" value="ECO:0007669"/>
    <property type="project" value="TreeGrafter"/>
</dbReference>
<dbReference type="InterPro" id="IPR036390">
    <property type="entry name" value="WH_DNA-bd_sf"/>
</dbReference>
<dbReference type="Gene3D" id="1.10.10.10">
    <property type="entry name" value="Winged helix-like DNA-binding domain superfamily/Winged helix DNA-binding domain"/>
    <property type="match status" value="1"/>
</dbReference>
<evidence type="ECO:0000259" key="4">
    <source>
        <dbReference type="PROSITE" id="PS51077"/>
    </source>
</evidence>
<evidence type="ECO:0000256" key="3">
    <source>
        <dbReference type="ARBA" id="ARBA00023163"/>
    </source>
</evidence>
<dbReference type="SUPFAM" id="SSF55781">
    <property type="entry name" value="GAF domain-like"/>
    <property type="match status" value="1"/>
</dbReference>
<evidence type="ECO:0000313" key="6">
    <source>
        <dbReference type="EMBL" id="SEM51224.1"/>
    </source>
</evidence>
<dbReference type="SMART" id="SM00346">
    <property type="entry name" value="HTH_ICLR"/>
    <property type="match status" value="1"/>
</dbReference>
<dbReference type="AlphaFoldDB" id="A0A1H7YZR4"/>
<dbReference type="Gene3D" id="3.30.450.40">
    <property type="match status" value="1"/>
</dbReference>
<proteinExistence type="predicted"/>
<organism evidence="6 7">
    <name type="scientific">Syntrophus gentianae</name>
    <dbReference type="NCBI Taxonomy" id="43775"/>
    <lineage>
        <taxon>Bacteria</taxon>
        <taxon>Pseudomonadati</taxon>
        <taxon>Thermodesulfobacteriota</taxon>
        <taxon>Syntrophia</taxon>
        <taxon>Syntrophales</taxon>
        <taxon>Syntrophaceae</taxon>
        <taxon>Syntrophus</taxon>
    </lineage>
</organism>
<dbReference type="GO" id="GO:0045892">
    <property type="term" value="P:negative regulation of DNA-templated transcription"/>
    <property type="evidence" value="ECO:0007669"/>
    <property type="project" value="TreeGrafter"/>
</dbReference>
<dbReference type="Proteomes" id="UP000198744">
    <property type="component" value="Unassembled WGS sequence"/>
</dbReference>
<keyword evidence="7" id="KW-1185">Reference proteome</keyword>
<dbReference type="PANTHER" id="PTHR30136">
    <property type="entry name" value="HELIX-TURN-HELIX TRANSCRIPTIONAL REGULATOR, ICLR FAMILY"/>
    <property type="match status" value="1"/>
</dbReference>
<dbReference type="RefSeq" id="WP_093883995.1">
    <property type="nucleotide sequence ID" value="NZ_FOBS01000019.1"/>
</dbReference>
<dbReference type="SUPFAM" id="SSF46785">
    <property type="entry name" value="Winged helix' DNA-binding domain"/>
    <property type="match status" value="1"/>
</dbReference>
<evidence type="ECO:0000313" key="7">
    <source>
        <dbReference type="Proteomes" id="UP000198744"/>
    </source>
</evidence>
<dbReference type="PANTHER" id="PTHR30136:SF35">
    <property type="entry name" value="HTH-TYPE TRANSCRIPTIONAL REGULATOR RV1719"/>
    <property type="match status" value="1"/>
</dbReference>
<dbReference type="STRING" id="43775.SAMN04489760_11922"/>
<keyword evidence="2" id="KW-0238">DNA-binding</keyword>
<dbReference type="EMBL" id="FOBS01000019">
    <property type="protein sequence ID" value="SEM51224.1"/>
    <property type="molecule type" value="Genomic_DNA"/>
</dbReference>
<evidence type="ECO:0000256" key="2">
    <source>
        <dbReference type="ARBA" id="ARBA00023125"/>
    </source>
</evidence>
<keyword evidence="3" id="KW-0804">Transcription</keyword>
<reference evidence="6 7" key="1">
    <citation type="submission" date="2016-10" db="EMBL/GenBank/DDBJ databases">
        <authorList>
            <person name="de Groot N.N."/>
        </authorList>
    </citation>
    <scope>NUCLEOTIDE SEQUENCE [LARGE SCALE GENOMIC DNA]</scope>
    <source>
        <strain evidence="6 7">DSM 8423</strain>
    </source>
</reference>
<name>A0A1H7YZR4_9BACT</name>
<dbReference type="InterPro" id="IPR014757">
    <property type="entry name" value="Tscrpt_reg_IclR_C"/>
</dbReference>
<dbReference type="PROSITE" id="PS51078">
    <property type="entry name" value="ICLR_ED"/>
    <property type="match status" value="1"/>
</dbReference>
<dbReference type="InterPro" id="IPR005471">
    <property type="entry name" value="Tscrpt_reg_IclR_N"/>
</dbReference>
<dbReference type="GO" id="GO:0003677">
    <property type="term" value="F:DNA binding"/>
    <property type="evidence" value="ECO:0007669"/>
    <property type="project" value="UniProtKB-KW"/>
</dbReference>
<protein>
    <submittedName>
        <fullName evidence="6">Transcriptional regulator, IclR family</fullName>
    </submittedName>
</protein>
<feature type="domain" description="IclR-ED" evidence="5">
    <location>
        <begin position="70"/>
        <end position="252"/>
    </location>
</feature>
<keyword evidence="1" id="KW-0805">Transcription regulation</keyword>
<dbReference type="InterPro" id="IPR036388">
    <property type="entry name" value="WH-like_DNA-bd_sf"/>
</dbReference>
<sequence>MPLTYKSVPAIEKCFAILDLLSKTEKPLGISDISRQLSLNKSTVFNMVYTLVDLDVLDDLGGGKFGFGHHLYKLGNTAGKRSELIQIVHPYLEIINQETKLSAFLGIRSGLHTVLIDKADKAHGIRLSSEIGMQMPLLGGVGIKAMLSLLSQPLVEELIGNTKLVRYAPNSITDKSAYLEAIDKVRREGIAFDREEYMEGLMAVGVPVRTHNRRIQAAIWVVGLMRQLSEEAVLNLSNLLKEIANKINLQME</sequence>
<evidence type="ECO:0000259" key="5">
    <source>
        <dbReference type="PROSITE" id="PS51078"/>
    </source>
</evidence>
<dbReference type="InterPro" id="IPR029016">
    <property type="entry name" value="GAF-like_dom_sf"/>
</dbReference>
<dbReference type="OrthoDB" id="5418715at2"/>
<dbReference type="Pfam" id="PF09339">
    <property type="entry name" value="HTH_IclR"/>
    <property type="match status" value="1"/>
</dbReference>
<feature type="domain" description="HTH iclR-type" evidence="4">
    <location>
        <begin position="8"/>
        <end position="69"/>
    </location>
</feature>